<feature type="region of interest" description="Disordered" evidence="5">
    <location>
        <begin position="478"/>
        <end position="513"/>
    </location>
</feature>
<dbReference type="PANTHER" id="PTHR46807:SF8">
    <property type="entry name" value="TRANSCRIPTION FACTOR PIF1-LIKE ISOFORM X2"/>
    <property type="match status" value="1"/>
</dbReference>
<feature type="compositionally biased region" description="Low complexity" evidence="5">
    <location>
        <begin position="478"/>
        <end position="501"/>
    </location>
</feature>
<organism evidence="7 8">
    <name type="scientific">Nepenthes gracilis</name>
    <name type="common">Slender pitcher plant</name>
    <dbReference type="NCBI Taxonomy" id="150966"/>
    <lineage>
        <taxon>Eukaryota</taxon>
        <taxon>Viridiplantae</taxon>
        <taxon>Streptophyta</taxon>
        <taxon>Embryophyta</taxon>
        <taxon>Tracheophyta</taxon>
        <taxon>Spermatophyta</taxon>
        <taxon>Magnoliopsida</taxon>
        <taxon>eudicotyledons</taxon>
        <taxon>Gunneridae</taxon>
        <taxon>Pentapetalae</taxon>
        <taxon>Caryophyllales</taxon>
        <taxon>Nepenthaceae</taxon>
        <taxon>Nepenthes</taxon>
    </lineage>
</organism>
<dbReference type="GO" id="GO:0046983">
    <property type="term" value="F:protein dimerization activity"/>
    <property type="evidence" value="ECO:0007669"/>
    <property type="project" value="InterPro"/>
</dbReference>
<dbReference type="InterPro" id="IPR036638">
    <property type="entry name" value="HLH_DNA-bd_sf"/>
</dbReference>
<feature type="compositionally biased region" description="Basic and acidic residues" evidence="5">
    <location>
        <begin position="502"/>
        <end position="513"/>
    </location>
</feature>
<dbReference type="CDD" id="cd11445">
    <property type="entry name" value="bHLH_AtPIF_like"/>
    <property type="match status" value="1"/>
</dbReference>
<feature type="compositionally biased region" description="Low complexity" evidence="5">
    <location>
        <begin position="118"/>
        <end position="134"/>
    </location>
</feature>
<comment type="caution">
    <text evidence="7">The sequence shown here is derived from an EMBL/GenBank/DDBJ whole genome shotgun (WGS) entry which is preliminary data.</text>
</comment>
<keyword evidence="4" id="KW-0539">Nucleus</keyword>
<comment type="subcellular location">
    <subcellularLocation>
        <location evidence="1">Nucleus</location>
    </subcellularLocation>
</comment>
<feature type="region of interest" description="Disordered" evidence="5">
    <location>
        <begin position="47"/>
        <end position="75"/>
    </location>
</feature>
<feature type="compositionally biased region" description="Pro residues" evidence="5">
    <location>
        <begin position="56"/>
        <end position="71"/>
    </location>
</feature>
<dbReference type="GO" id="GO:0005634">
    <property type="term" value="C:nucleus"/>
    <property type="evidence" value="ECO:0007669"/>
    <property type="project" value="UniProtKB-SubCell"/>
</dbReference>
<dbReference type="InterPro" id="IPR044273">
    <property type="entry name" value="PIF3-like"/>
</dbReference>
<evidence type="ECO:0000256" key="1">
    <source>
        <dbReference type="ARBA" id="ARBA00004123"/>
    </source>
</evidence>
<feature type="compositionally biased region" description="Basic and acidic residues" evidence="5">
    <location>
        <begin position="259"/>
        <end position="280"/>
    </location>
</feature>
<dbReference type="Proteomes" id="UP001279734">
    <property type="component" value="Unassembled WGS sequence"/>
</dbReference>
<dbReference type="FunFam" id="4.10.280.10:FF:000004">
    <property type="entry name" value="Basic helix-loop-helix transcription factor"/>
    <property type="match status" value="1"/>
</dbReference>
<keyword evidence="3" id="KW-0804">Transcription</keyword>
<proteinExistence type="predicted"/>
<keyword evidence="2" id="KW-0805">Transcription regulation</keyword>
<gene>
    <name evidence="7" type="ORF">Nepgr_004356</name>
</gene>
<name>A0AAD3XF31_NEPGR</name>
<feature type="compositionally biased region" description="Basic and acidic residues" evidence="5">
    <location>
        <begin position="302"/>
        <end position="315"/>
    </location>
</feature>
<protein>
    <recommendedName>
        <fullName evidence="6">BHLH domain-containing protein</fullName>
    </recommendedName>
</protein>
<evidence type="ECO:0000256" key="3">
    <source>
        <dbReference type="ARBA" id="ARBA00023163"/>
    </source>
</evidence>
<dbReference type="EMBL" id="BSYO01000003">
    <property type="protein sequence ID" value="GMH02517.1"/>
    <property type="molecule type" value="Genomic_DNA"/>
</dbReference>
<evidence type="ECO:0000313" key="8">
    <source>
        <dbReference type="Proteomes" id="UP001279734"/>
    </source>
</evidence>
<feature type="domain" description="BHLH" evidence="6">
    <location>
        <begin position="302"/>
        <end position="351"/>
    </location>
</feature>
<evidence type="ECO:0000256" key="2">
    <source>
        <dbReference type="ARBA" id="ARBA00023015"/>
    </source>
</evidence>
<feature type="compositionally biased region" description="Low complexity" evidence="5">
    <location>
        <begin position="235"/>
        <end position="251"/>
    </location>
</feature>
<dbReference type="GO" id="GO:0003700">
    <property type="term" value="F:DNA-binding transcription factor activity"/>
    <property type="evidence" value="ECO:0007669"/>
    <property type="project" value="InterPro"/>
</dbReference>
<feature type="region of interest" description="Disordered" evidence="5">
    <location>
        <begin position="117"/>
        <end position="153"/>
    </location>
</feature>
<dbReference type="PANTHER" id="PTHR46807">
    <property type="entry name" value="TRANSCRIPTION FACTOR PIF3"/>
    <property type="match status" value="1"/>
</dbReference>
<dbReference type="PROSITE" id="PS50888">
    <property type="entry name" value="BHLH"/>
    <property type="match status" value="1"/>
</dbReference>
<evidence type="ECO:0000256" key="4">
    <source>
        <dbReference type="ARBA" id="ARBA00023242"/>
    </source>
</evidence>
<accession>A0AAD3XF31</accession>
<dbReference type="InterPro" id="IPR047265">
    <property type="entry name" value="PIF1-like_bHLH"/>
</dbReference>
<evidence type="ECO:0000256" key="5">
    <source>
        <dbReference type="SAM" id="MobiDB-lite"/>
    </source>
</evidence>
<dbReference type="InterPro" id="IPR011598">
    <property type="entry name" value="bHLH_dom"/>
</dbReference>
<dbReference type="AlphaFoldDB" id="A0AAD3XF31"/>
<dbReference type="GO" id="GO:0010017">
    <property type="term" value="P:red or far-red light signaling pathway"/>
    <property type="evidence" value="ECO:0007669"/>
    <property type="project" value="UniProtKB-ARBA"/>
</dbReference>
<evidence type="ECO:0000313" key="7">
    <source>
        <dbReference type="EMBL" id="GMH02517.1"/>
    </source>
</evidence>
<reference evidence="7" key="1">
    <citation type="submission" date="2023-05" db="EMBL/GenBank/DDBJ databases">
        <title>Nepenthes gracilis genome sequencing.</title>
        <authorList>
            <person name="Fukushima K."/>
        </authorList>
    </citation>
    <scope>NUCLEOTIDE SEQUENCE</scope>
    <source>
        <strain evidence="7">SING2019-196</strain>
    </source>
</reference>
<dbReference type="Pfam" id="PF00010">
    <property type="entry name" value="HLH"/>
    <property type="match status" value="1"/>
</dbReference>
<dbReference type="SMART" id="SM00353">
    <property type="entry name" value="HLH"/>
    <property type="match status" value="1"/>
</dbReference>
<keyword evidence="8" id="KW-1185">Reference proteome</keyword>
<dbReference type="SUPFAM" id="SSF47459">
    <property type="entry name" value="HLH, helix-loop-helix DNA-binding domain"/>
    <property type="match status" value="1"/>
</dbReference>
<sequence length="513" mass="56462">MNYRVPDFEMDEDCSIPTSSGLYRQKNMPEEEIMELLWQNGQVVVQSQNHRSLRKSPPPNPLQPPLLPPSPVNDSTTQIFMQEDEMAAWLHYPLDDTAFDRDLYADLICPLPKPPSSAPIRAAAASEARLSPPSQQQEVAQRPPGPQTRNFPHFSRVKPAVLKNEVRESTVVDSNEAPVVRPASRVLHMGRSGVEISDGDLRSDGISGAAAAGKLTFAGGGRSTSKELETCDFTVTSSPSASGASATAARTEQVTMPAGEDRKRKGRERDEPAADSHSEDADIESAEAWKQPRGLTTAKRSRAAEVHNLSERRRRDRINEKMRALQELIPRCSKSDKASMLDEAIEYLKSLQTQVQMMSMGCSVMPMMFPSAQQYMPPLGMGMAMGMGMEMGMRRPMMPFPPVLPVSALPTPAGAPHLVPRFPLPAFLMPRVPSPDPSRIQASNQACPIPNSLDLQRSNFPWPAPMANPYQQYLNFLQMQQLQLPQNQPPSGTSTSKPGTSKVDKENEKNPCG</sequence>
<evidence type="ECO:0000259" key="6">
    <source>
        <dbReference type="PROSITE" id="PS50888"/>
    </source>
</evidence>
<feature type="region of interest" description="Disordered" evidence="5">
    <location>
        <begin position="235"/>
        <end position="315"/>
    </location>
</feature>
<dbReference type="Gene3D" id="4.10.280.10">
    <property type="entry name" value="Helix-loop-helix DNA-binding domain"/>
    <property type="match status" value="1"/>
</dbReference>